<dbReference type="EMBL" id="MU826361">
    <property type="protein sequence ID" value="KAJ7378893.1"/>
    <property type="molecule type" value="Genomic_DNA"/>
</dbReference>
<dbReference type="Proteomes" id="UP001163046">
    <property type="component" value="Unassembled WGS sequence"/>
</dbReference>
<gene>
    <name evidence="7" type="ORF">OS493_019584</name>
</gene>
<dbReference type="InterPro" id="IPR026634">
    <property type="entry name" value="TPST-like"/>
</dbReference>
<dbReference type="PANTHER" id="PTHR12788:SF8">
    <property type="entry name" value="PROTEIN-TYROSINE SULFOTRANSFERASE"/>
    <property type="match status" value="1"/>
</dbReference>
<keyword evidence="6" id="KW-1133">Transmembrane helix</keyword>
<dbReference type="GO" id="GO:0008476">
    <property type="term" value="F:protein-tyrosine sulfotransferase activity"/>
    <property type="evidence" value="ECO:0007669"/>
    <property type="project" value="UniProtKB-EC"/>
</dbReference>
<evidence type="ECO:0000256" key="5">
    <source>
        <dbReference type="RuleBase" id="RU365018"/>
    </source>
</evidence>
<dbReference type="PANTHER" id="PTHR12788">
    <property type="entry name" value="PROTEIN-TYROSINE SULFOTRANSFERASE 2"/>
    <property type="match status" value="1"/>
</dbReference>
<proteinExistence type="inferred from homology"/>
<dbReference type="GO" id="GO:0005794">
    <property type="term" value="C:Golgi apparatus"/>
    <property type="evidence" value="ECO:0007669"/>
    <property type="project" value="TreeGrafter"/>
</dbReference>
<dbReference type="EC" id="2.8.2.20" evidence="2 5"/>
<keyword evidence="3 5" id="KW-0808">Transferase</keyword>
<evidence type="ECO:0000256" key="3">
    <source>
        <dbReference type="ARBA" id="ARBA00022679"/>
    </source>
</evidence>
<keyword evidence="8" id="KW-1185">Reference proteome</keyword>
<comment type="function">
    <text evidence="5">Catalyzes the O-sulfation of tyrosine residues within acidic motifs of polypeptides, using 3'-phosphoadenylyl sulfate (PAPS) as cosubstrate.</text>
</comment>
<dbReference type="OrthoDB" id="6020239at2759"/>
<comment type="caution">
    <text evidence="7">The sequence shown here is derived from an EMBL/GenBank/DDBJ whole genome shotgun (WGS) entry which is preliminary data.</text>
</comment>
<evidence type="ECO:0000256" key="2">
    <source>
        <dbReference type="ARBA" id="ARBA00013262"/>
    </source>
</evidence>
<evidence type="ECO:0000256" key="6">
    <source>
        <dbReference type="SAM" id="Phobius"/>
    </source>
</evidence>
<dbReference type="SUPFAM" id="SSF52540">
    <property type="entry name" value="P-loop containing nucleoside triphosphate hydrolases"/>
    <property type="match status" value="1"/>
</dbReference>
<reference evidence="7" key="1">
    <citation type="submission" date="2023-01" db="EMBL/GenBank/DDBJ databases">
        <title>Genome assembly of the deep-sea coral Lophelia pertusa.</title>
        <authorList>
            <person name="Herrera S."/>
            <person name="Cordes E."/>
        </authorList>
    </citation>
    <scope>NUCLEOTIDE SEQUENCE</scope>
    <source>
        <strain evidence="7">USNM1676648</strain>
        <tissue evidence="7">Polyp</tissue>
    </source>
</reference>
<feature type="transmembrane region" description="Helical" evidence="6">
    <location>
        <begin position="6"/>
        <end position="27"/>
    </location>
</feature>
<name>A0A9W9ZDX2_9CNID</name>
<evidence type="ECO:0000256" key="1">
    <source>
        <dbReference type="ARBA" id="ARBA00009988"/>
    </source>
</evidence>
<evidence type="ECO:0000256" key="4">
    <source>
        <dbReference type="ARBA" id="ARBA00048460"/>
    </source>
</evidence>
<evidence type="ECO:0000313" key="7">
    <source>
        <dbReference type="EMBL" id="KAJ7378893.1"/>
    </source>
</evidence>
<comment type="catalytic activity">
    <reaction evidence="4 5">
        <text>L-tyrosyl-[protein] + 3'-phosphoadenylyl sulfate = O-sulfo-L-tyrosine-[protein] + adenosine 3',5'-bisphosphate + H(+)</text>
        <dbReference type="Rhea" id="RHEA:16801"/>
        <dbReference type="Rhea" id="RHEA-COMP:10136"/>
        <dbReference type="Rhea" id="RHEA-COMP:11688"/>
        <dbReference type="ChEBI" id="CHEBI:15378"/>
        <dbReference type="ChEBI" id="CHEBI:46858"/>
        <dbReference type="ChEBI" id="CHEBI:58339"/>
        <dbReference type="ChEBI" id="CHEBI:58343"/>
        <dbReference type="ChEBI" id="CHEBI:65286"/>
        <dbReference type="EC" id="2.8.2.20"/>
    </reaction>
</comment>
<accession>A0A9W9ZDX2</accession>
<dbReference type="Gene3D" id="3.40.50.300">
    <property type="entry name" value="P-loop containing nucleotide triphosphate hydrolases"/>
    <property type="match status" value="1"/>
</dbReference>
<keyword evidence="6" id="KW-0812">Transmembrane</keyword>
<protein>
    <recommendedName>
        <fullName evidence="2 5">Protein-tyrosine sulfotransferase</fullName>
        <ecNumber evidence="2 5">2.8.2.20</ecNumber>
    </recommendedName>
</protein>
<sequence>MRNGKLFYVITTTILVVTIVYMVSMLSRDDRKLQGLRTEKGSRGTRYAGIDDQEKANYKAYDGVQTFLTFIGYPRSGHTLVRSLLDAHPNIVVANELDVIGKWQEWDPANKNKYFLFNQLYLNSVKAATVTNRYSYSVPGQWQGKYTNNILVIGDKKGGKTTGQLKKLDNMNALNEIQQVLKPIPMKFLHVIRNPYDNIATMLVKALNKRNDTDNGKKINDPYHLDKQIGKYFFLAATNSQLKSSLPGAVYDIHSSELIKEPTTTLLRICQFLHVTCDQQYIEDCSRIIFPQATKTRYNVVWTDRQKDLVKEKLQRISFFKNYSFEE</sequence>
<keyword evidence="6" id="KW-0472">Membrane</keyword>
<evidence type="ECO:0000313" key="8">
    <source>
        <dbReference type="Proteomes" id="UP001163046"/>
    </source>
</evidence>
<comment type="similarity">
    <text evidence="1 5">Belongs to the protein sulfotransferase family.</text>
</comment>
<dbReference type="Pfam" id="PF13469">
    <property type="entry name" value="Sulfotransfer_3"/>
    <property type="match status" value="1"/>
</dbReference>
<dbReference type="InterPro" id="IPR027417">
    <property type="entry name" value="P-loop_NTPase"/>
</dbReference>
<dbReference type="AlphaFoldDB" id="A0A9W9ZDX2"/>
<organism evidence="7 8">
    <name type="scientific">Desmophyllum pertusum</name>
    <dbReference type="NCBI Taxonomy" id="174260"/>
    <lineage>
        <taxon>Eukaryota</taxon>
        <taxon>Metazoa</taxon>
        <taxon>Cnidaria</taxon>
        <taxon>Anthozoa</taxon>
        <taxon>Hexacorallia</taxon>
        <taxon>Scleractinia</taxon>
        <taxon>Caryophylliina</taxon>
        <taxon>Caryophylliidae</taxon>
        <taxon>Desmophyllum</taxon>
    </lineage>
</organism>